<comment type="subcellular location">
    <subcellularLocation>
        <location evidence="4">Membrane</location>
        <topology evidence="4">Multi-pass membrane protein</topology>
    </subcellularLocation>
</comment>
<feature type="transmembrane region" description="Helical" evidence="4">
    <location>
        <begin position="108"/>
        <end position="136"/>
    </location>
</feature>
<keyword evidence="4" id="KW-0186">Copper</keyword>
<accession>A0ABD1EIC2</accession>
<comment type="caution">
    <text evidence="5">The sequence shown here is derived from an EMBL/GenBank/DDBJ whole genome shotgun (WGS) entry which is preliminary data.</text>
</comment>
<keyword evidence="4" id="KW-0813">Transport</keyword>
<sequence>MDHDHDHDSSDNMSMVMSFFFSRSGTVLFKQWTFSSIGGLIGTMIAAYAMAFAFEGLKFYRSYLLSSAANIRKKNQGSGEERFSYLNVLSKSHLIQTLFHGIQAILSYFLMLIVMTYNAWLCLAVIMGLVCGYFVFGWKTPFGSNDDHCP</sequence>
<dbReference type="Proteomes" id="UP001566132">
    <property type="component" value="Unassembled WGS sequence"/>
</dbReference>
<dbReference type="GO" id="GO:0016020">
    <property type="term" value="C:membrane"/>
    <property type="evidence" value="ECO:0007669"/>
    <property type="project" value="UniProtKB-SubCell"/>
</dbReference>
<dbReference type="EMBL" id="JBDJPC010000007">
    <property type="protein sequence ID" value="KAL1494299.1"/>
    <property type="molecule type" value="Genomic_DNA"/>
</dbReference>
<evidence type="ECO:0000256" key="1">
    <source>
        <dbReference type="ARBA" id="ARBA00022692"/>
    </source>
</evidence>
<dbReference type="Pfam" id="PF04145">
    <property type="entry name" value="Ctr"/>
    <property type="match status" value="1"/>
</dbReference>
<evidence type="ECO:0000313" key="5">
    <source>
        <dbReference type="EMBL" id="KAL1494299.1"/>
    </source>
</evidence>
<evidence type="ECO:0000256" key="2">
    <source>
        <dbReference type="ARBA" id="ARBA00022989"/>
    </source>
</evidence>
<protein>
    <recommendedName>
        <fullName evidence="4">Copper transport protein</fullName>
    </recommendedName>
</protein>
<organism evidence="5 6">
    <name type="scientific">Hypothenemus hampei</name>
    <name type="common">Coffee berry borer</name>
    <dbReference type="NCBI Taxonomy" id="57062"/>
    <lineage>
        <taxon>Eukaryota</taxon>
        <taxon>Metazoa</taxon>
        <taxon>Ecdysozoa</taxon>
        <taxon>Arthropoda</taxon>
        <taxon>Hexapoda</taxon>
        <taxon>Insecta</taxon>
        <taxon>Pterygota</taxon>
        <taxon>Neoptera</taxon>
        <taxon>Endopterygota</taxon>
        <taxon>Coleoptera</taxon>
        <taxon>Polyphaga</taxon>
        <taxon>Cucujiformia</taxon>
        <taxon>Curculionidae</taxon>
        <taxon>Scolytinae</taxon>
        <taxon>Hypothenemus</taxon>
    </lineage>
</organism>
<dbReference type="PANTHER" id="PTHR12483">
    <property type="entry name" value="SOLUTE CARRIER FAMILY 31 COPPER TRANSPORTERS"/>
    <property type="match status" value="1"/>
</dbReference>
<name>A0ABD1EIC2_HYPHA</name>
<evidence type="ECO:0000313" key="6">
    <source>
        <dbReference type="Proteomes" id="UP001566132"/>
    </source>
</evidence>
<keyword evidence="3 4" id="KW-0472">Membrane</keyword>
<keyword evidence="4" id="KW-0187">Copper transport</keyword>
<keyword evidence="2 4" id="KW-1133">Transmembrane helix</keyword>
<feature type="transmembrane region" description="Helical" evidence="4">
    <location>
        <begin position="32"/>
        <end position="54"/>
    </location>
</feature>
<keyword evidence="1 4" id="KW-0812">Transmembrane</keyword>
<evidence type="ECO:0000256" key="4">
    <source>
        <dbReference type="RuleBase" id="RU367022"/>
    </source>
</evidence>
<reference evidence="5 6" key="1">
    <citation type="submission" date="2024-05" db="EMBL/GenBank/DDBJ databases">
        <title>Genetic variation in Jamaican populations of the coffee berry borer (Hypothenemus hampei).</title>
        <authorList>
            <person name="Errbii M."/>
            <person name="Myrie A."/>
        </authorList>
    </citation>
    <scope>NUCLEOTIDE SEQUENCE [LARGE SCALE GENOMIC DNA]</scope>
    <source>
        <strain evidence="5">JA-Hopewell-2020-01-JO</strain>
        <tissue evidence="5">Whole body</tissue>
    </source>
</reference>
<dbReference type="GO" id="GO:0005375">
    <property type="term" value="F:copper ion transmembrane transporter activity"/>
    <property type="evidence" value="ECO:0007669"/>
    <property type="project" value="UniProtKB-UniRule"/>
</dbReference>
<keyword evidence="6" id="KW-1185">Reference proteome</keyword>
<gene>
    <name evidence="5" type="ORF">ABEB36_009921</name>
</gene>
<proteinExistence type="inferred from homology"/>
<comment type="similarity">
    <text evidence="4">Belongs to the copper transporter (Ctr) (TC 1.A.56) family. SLC31A subfamily.</text>
</comment>
<dbReference type="InterPro" id="IPR007274">
    <property type="entry name" value="Cop_transporter"/>
</dbReference>
<dbReference type="PANTHER" id="PTHR12483:SF115">
    <property type="entry name" value="COPPER TRANSPORT PROTEIN"/>
    <property type="match status" value="1"/>
</dbReference>
<evidence type="ECO:0000256" key="3">
    <source>
        <dbReference type="ARBA" id="ARBA00023136"/>
    </source>
</evidence>
<dbReference type="AlphaFoldDB" id="A0ABD1EIC2"/>
<keyword evidence="4" id="KW-0406">Ion transport</keyword>